<keyword evidence="3" id="KW-1185">Reference proteome</keyword>
<sequence>MRGLPDLSSLRSLFGGETPSPEAMPQGALMSEGVTPEGGRQIRIRSAAEARAEAPASTEVRRLLPIRHATREQSTFRAYFDKGRTLARQDRWDLLSRMIRETDRLRETSPAGVRMSDVLAAGARSDMVSAARKAIQRGVQPCDASLADLDDLASAGDWPLAATVARLHMDLAWLYHGDLPPVSRPARPSISFEAHMARATRLLDGYSPIEEDSPMLAEARIGLLAGDVEARARVRDDFEDLIDLDPANPGPLRAFGLHLTPDWYGTDAAAIDAAASATADRLADIWGDGAYAWIWLDALSTDAEAAAACDATRLRRGLFDILDRVEKQEVANLLAGFCALAMAPGRAPAGLSEAARSSRTVLYSAADAIIEHHMTEIRPELWLRGARPALALPEQPMSPADLAADAAQIAAIVKARRSGARHH</sequence>
<dbReference type="AlphaFoldDB" id="A0A1X6ZF22"/>
<dbReference type="OrthoDB" id="7734559at2"/>
<reference evidence="2 3" key="1">
    <citation type="submission" date="2017-03" db="EMBL/GenBank/DDBJ databases">
        <authorList>
            <person name="Afonso C.L."/>
            <person name="Miller P.J."/>
            <person name="Scott M.A."/>
            <person name="Spackman E."/>
            <person name="Goraichik I."/>
            <person name="Dimitrov K.M."/>
            <person name="Suarez D.L."/>
            <person name="Swayne D.E."/>
        </authorList>
    </citation>
    <scope>NUCLEOTIDE SEQUENCE [LARGE SCALE GENOMIC DNA]</scope>
    <source>
        <strain evidence="2 3">CECT 7751</strain>
    </source>
</reference>
<gene>
    <name evidence="2" type="ORF">PSM7751_02418</name>
</gene>
<evidence type="ECO:0000313" key="2">
    <source>
        <dbReference type="EMBL" id="SLN49880.1"/>
    </source>
</evidence>
<organism evidence="2 3">
    <name type="scientific">Pseudooceanicola marinus</name>
    <dbReference type="NCBI Taxonomy" id="396013"/>
    <lineage>
        <taxon>Bacteria</taxon>
        <taxon>Pseudomonadati</taxon>
        <taxon>Pseudomonadota</taxon>
        <taxon>Alphaproteobacteria</taxon>
        <taxon>Rhodobacterales</taxon>
        <taxon>Paracoccaceae</taxon>
        <taxon>Pseudooceanicola</taxon>
    </lineage>
</organism>
<feature type="region of interest" description="Disordered" evidence="1">
    <location>
        <begin position="1"/>
        <end position="38"/>
    </location>
</feature>
<proteinExistence type="predicted"/>
<evidence type="ECO:0000313" key="3">
    <source>
        <dbReference type="Proteomes" id="UP000193963"/>
    </source>
</evidence>
<name>A0A1X6ZF22_9RHOB</name>
<protein>
    <submittedName>
        <fullName evidence="2">Uncharacterized protein</fullName>
    </submittedName>
</protein>
<accession>A0A1X6ZF22</accession>
<dbReference type="Proteomes" id="UP000193963">
    <property type="component" value="Unassembled WGS sequence"/>
</dbReference>
<dbReference type="EMBL" id="FWFN01000004">
    <property type="protein sequence ID" value="SLN49880.1"/>
    <property type="molecule type" value="Genomic_DNA"/>
</dbReference>
<dbReference type="RefSeq" id="WP_085888455.1">
    <property type="nucleotide sequence ID" value="NZ_FWFN01000004.1"/>
</dbReference>
<evidence type="ECO:0000256" key="1">
    <source>
        <dbReference type="SAM" id="MobiDB-lite"/>
    </source>
</evidence>